<organism evidence="1 2">
    <name type="scientific">Ascaris lumbricoides</name>
    <name type="common">Giant roundworm</name>
    <dbReference type="NCBI Taxonomy" id="6252"/>
    <lineage>
        <taxon>Eukaryota</taxon>
        <taxon>Metazoa</taxon>
        <taxon>Ecdysozoa</taxon>
        <taxon>Nematoda</taxon>
        <taxon>Chromadorea</taxon>
        <taxon>Rhabditida</taxon>
        <taxon>Spirurina</taxon>
        <taxon>Ascaridomorpha</taxon>
        <taxon>Ascaridoidea</taxon>
        <taxon>Ascarididae</taxon>
        <taxon>Ascaris</taxon>
    </lineage>
</organism>
<name>A0A0M3HT72_ASCLU</name>
<evidence type="ECO:0000313" key="2">
    <source>
        <dbReference type="WBParaSite" id="ALUE_0000580001-mRNA-1"/>
    </source>
</evidence>
<evidence type="ECO:0000313" key="1">
    <source>
        <dbReference type="Proteomes" id="UP000036681"/>
    </source>
</evidence>
<keyword evidence="1" id="KW-1185">Reference proteome</keyword>
<dbReference type="WBParaSite" id="ALUE_0000580001-mRNA-1">
    <property type="protein sequence ID" value="ALUE_0000580001-mRNA-1"/>
    <property type="gene ID" value="ALUE_0000580001"/>
</dbReference>
<reference evidence="2" key="1">
    <citation type="submission" date="2017-02" db="UniProtKB">
        <authorList>
            <consortium name="WormBaseParasite"/>
        </authorList>
    </citation>
    <scope>IDENTIFICATION</scope>
</reference>
<sequence length="78" mass="8741">MTSGESWQSADPVVVSETANKVVDQPIENFLDMILTREEDGLVKQFFSKEVPLSEKMLALVDSVMDSILSQAFEFLDN</sequence>
<protein>
    <submittedName>
        <fullName evidence="2">DUF4378 domain-containing protein</fullName>
    </submittedName>
</protein>
<dbReference type="AlphaFoldDB" id="A0A0M3HT72"/>
<accession>A0A0M3HT72</accession>
<dbReference type="Proteomes" id="UP000036681">
    <property type="component" value="Unplaced"/>
</dbReference>
<proteinExistence type="predicted"/>